<reference evidence="2" key="3">
    <citation type="submission" date="2025-09" db="UniProtKB">
        <authorList>
            <consortium name="Ensembl"/>
        </authorList>
    </citation>
    <scope>IDENTIFICATION</scope>
</reference>
<dbReference type="Ensembl" id="ENSPMRT00000022044.1">
    <property type="protein sequence ID" value="ENSPMRP00000020759.1"/>
    <property type="gene ID" value="ENSPMRG00000013481.1"/>
</dbReference>
<proteinExistence type="predicted"/>
<dbReference type="Proteomes" id="UP000472272">
    <property type="component" value="Chromosome 11"/>
</dbReference>
<organism evidence="2 3">
    <name type="scientific">Podarcis muralis</name>
    <name type="common">Wall lizard</name>
    <name type="synonym">Lacerta muralis</name>
    <dbReference type="NCBI Taxonomy" id="64176"/>
    <lineage>
        <taxon>Eukaryota</taxon>
        <taxon>Metazoa</taxon>
        <taxon>Chordata</taxon>
        <taxon>Craniata</taxon>
        <taxon>Vertebrata</taxon>
        <taxon>Euteleostomi</taxon>
        <taxon>Lepidosauria</taxon>
        <taxon>Squamata</taxon>
        <taxon>Bifurcata</taxon>
        <taxon>Unidentata</taxon>
        <taxon>Episquamata</taxon>
        <taxon>Laterata</taxon>
        <taxon>Lacertibaenia</taxon>
        <taxon>Lacertidae</taxon>
        <taxon>Podarcis</taxon>
    </lineage>
</organism>
<feature type="domain" description="Reverse transcriptase" evidence="1">
    <location>
        <begin position="150"/>
        <end position="362"/>
    </location>
</feature>
<accession>A0A670JAR3</accession>
<dbReference type="Pfam" id="PF00078">
    <property type="entry name" value="RVT_1"/>
    <property type="match status" value="1"/>
</dbReference>
<dbReference type="SUPFAM" id="SSF56672">
    <property type="entry name" value="DNA/RNA polymerases"/>
    <property type="match status" value="1"/>
</dbReference>
<evidence type="ECO:0000313" key="3">
    <source>
        <dbReference type="Proteomes" id="UP000472272"/>
    </source>
</evidence>
<dbReference type="InterPro" id="IPR000477">
    <property type="entry name" value="RT_dom"/>
</dbReference>
<dbReference type="CDD" id="cd01650">
    <property type="entry name" value="RT_nLTR_like"/>
    <property type="match status" value="1"/>
</dbReference>
<evidence type="ECO:0000313" key="2">
    <source>
        <dbReference type="Ensembl" id="ENSPMRP00000020759.1"/>
    </source>
</evidence>
<keyword evidence="3" id="KW-1185">Reference proteome</keyword>
<dbReference type="GeneTree" id="ENSGT01150000286916"/>
<dbReference type="PROSITE" id="PS50878">
    <property type="entry name" value="RT_POL"/>
    <property type="match status" value="1"/>
</dbReference>
<name>A0A670JAR3_PODMU</name>
<reference evidence="2 3" key="1">
    <citation type="journal article" date="2019" name="Proc. Natl. Acad. Sci. U.S.A.">
        <title>Regulatory changes in pterin and carotenoid genes underlie balanced color polymorphisms in the wall lizard.</title>
        <authorList>
            <person name="Andrade P."/>
            <person name="Pinho C."/>
            <person name="Perez I de Lanuza G."/>
            <person name="Afonso S."/>
            <person name="Brejcha J."/>
            <person name="Rubin C.J."/>
            <person name="Wallerman O."/>
            <person name="Pereira P."/>
            <person name="Sabatino S.J."/>
            <person name="Bellati A."/>
            <person name="Pellitteri-Rosa D."/>
            <person name="Bosakova Z."/>
            <person name="Bunikis I."/>
            <person name="Carretero M.A."/>
            <person name="Feiner N."/>
            <person name="Marsik P."/>
            <person name="Pauperio F."/>
            <person name="Salvi D."/>
            <person name="Soler L."/>
            <person name="While G.M."/>
            <person name="Uller T."/>
            <person name="Font E."/>
            <person name="Andersson L."/>
            <person name="Carneiro M."/>
        </authorList>
    </citation>
    <scope>NUCLEOTIDE SEQUENCE</scope>
</reference>
<evidence type="ECO:0000259" key="1">
    <source>
        <dbReference type="PROSITE" id="PS50878"/>
    </source>
</evidence>
<sequence>MELMNQEIEWKIKQMRQRTFESADKCGKLLSWQLKKRQKLNTVTSLEMDGKIIHKPNEISNCFQSFFRKLYAQGPVDVQEIEEFVKKYGLPKISDQSRMILNEKITGQEIEGAIQNMQLGKSPGPDGLTARYYKALKEWIIQPLKEVCNEILEGKKAPESWKEAFISLIPKTETEKNQVKNYRPISLLNVDYKIFADILAKRLKRVLIGEIHKDQTGFLPGRHMSDNVRNIIDILELLEVNINRKAVLIFVDAEKAFDNICWTFMKKNLQGMGVGQGFENGIGAIYSKQKAKLIVNNVVTEEIPIEKGTRQGCPISPLLFITVLEVLLNMIRGDQLVKGVQVGARNYKLRAFADAVHCSNLS</sequence>
<reference evidence="2" key="2">
    <citation type="submission" date="2025-08" db="UniProtKB">
        <authorList>
            <consortium name="Ensembl"/>
        </authorList>
    </citation>
    <scope>IDENTIFICATION</scope>
</reference>
<dbReference type="OMA" id="REKGCEM"/>
<protein>
    <recommendedName>
        <fullName evidence="1">Reverse transcriptase domain-containing protein</fullName>
    </recommendedName>
</protein>
<dbReference type="AlphaFoldDB" id="A0A670JAR3"/>
<dbReference type="PANTHER" id="PTHR31635:SF196">
    <property type="entry name" value="REVERSE TRANSCRIPTASE DOMAIN-CONTAINING PROTEIN-RELATED"/>
    <property type="match status" value="1"/>
</dbReference>
<dbReference type="InterPro" id="IPR043502">
    <property type="entry name" value="DNA/RNA_pol_sf"/>
</dbReference>
<dbReference type="PANTHER" id="PTHR31635">
    <property type="entry name" value="REVERSE TRANSCRIPTASE DOMAIN-CONTAINING PROTEIN-RELATED"/>
    <property type="match status" value="1"/>
</dbReference>